<dbReference type="AlphaFoldDB" id="A0A2U1Q1J5"/>
<comment type="caution">
    <text evidence="2">The sequence shown here is derived from an EMBL/GenBank/DDBJ whole genome shotgun (WGS) entry which is preliminary data.</text>
</comment>
<name>A0A2U1Q1J5_ARTAN</name>
<dbReference type="PANTHER" id="PTHR31087:SF119">
    <property type="entry name" value="TUBBY C-TERMINAL-LIKE DOMAIN-CONTAINING PROTEIN-RELATED"/>
    <property type="match status" value="1"/>
</dbReference>
<evidence type="ECO:0000313" key="2">
    <source>
        <dbReference type="EMBL" id="PWA91866.1"/>
    </source>
</evidence>
<dbReference type="InterPro" id="IPR025659">
    <property type="entry name" value="Tubby-like_C"/>
</dbReference>
<dbReference type="PANTHER" id="PTHR31087">
    <property type="match status" value="1"/>
</dbReference>
<dbReference type="Gene3D" id="2.40.160.200">
    <property type="entry name" value="LURP1-related"/>
    <property type="match status" value="1"/>
</dbReference>
<dbReference type="InterPro" id="IPR007612">
    <property type="entry name" value="LOR"/>
</dbReference>
<dbReference type="Pfam" id="PF04525">
    <property type="entry name" value="LOR"/>
    <property type="match status" value="1"/>
</dbReference>
<dbReference type="OrthoDB" id="97518at2759"/>
<keyword evidence="3" id="KW-1185">Reference proteome</keyword>
<evidence type="ECO:0000313" key="3">
    <source>
        <dbReference type="Proteomes" id="UP000245207"/>
    </source>
</evidence>
<evidence type="ECO:0000256" key="1">
    <source>
        <dbReference type="ARBA" id="ARBA00005437"/>
    </source>
</evidence>
<dbReference type="EMBL" id="PKPP01000512">
    <property type="protein sequence ID" value="PWA91866.1"/>
    <property type="molecule type" value="Genomic_DNA"/>
</dbReference>
<dbReference type="InterPro" id="IPR038595">
    <property type="entry name" value="LOR_sf"/>
</dbReference>
<dbReference type="Proteomes" id="UP000245207">
    <property type="component" value="Unassembled WGS sequence"/>
</dbReference>
<proteinExistence type="inferred from homology"/>
<sequence>MTTTLSLPKSLATTFLAFHDEFVYNQARSLHAIAACTMVVVEAQYVKPYTVDLVVQRKSVTNINGNFIVADINGNLMFKIKDTRFSFHDRHILYDATEKPVLTFKKKLRSIHGRWLAFKGDSKNHKDLLFSVKKSSTPKYETELNVFLVENKEETTSDCKVTCDWEMKSCSVYGQDGSTILAEQGRTERVSKLRVFVQVLGFQFRRSRLVLFCNGYLGSKHIDGTTDLKGRPASRSSTGRWRACYFMLGDTKIGITSSLRRLPVGACLPYRLESIRVVVYMQGKNLEMCLQSTDSSTDTSQIPKVYGGFGGLWFSFVNNCFLTQTTPNLISYNTANRISSLCTRQTPLLFASWLVYEHKYEEAFTAALQRSNVGIVSWLWLSKSFIGYAPWIYTYGCYFLYCALMERVFGTSLFDTNLALIIYTAHQLVVVLADLNGHLKAIKDYFLLAKGDFFQKWIWVRDGQNGMKEAPIFLVVLECVSTPTASETSALQIPIISVWAGPCCS</sequence>
<protein>
    <submittedName>
        <fullName evidence="2">Tubby C-terminal-like domain-containing protein</fullName>
    </submittedName>
</protein>
<organism evidence="2 3">
    <name type="scientific">Artemisia annua</name>
    <name type="common">Sweet wormwood</name>
    <dbReference type="NCBI Taxonomy" id="35608"/>
    <lineage>
        <taxon>Eukaryota</taxon>
        <taxon>Viridiplantae</taxon>
        <taxon>Streptophyta</taxon>
        <taxon>Embryophyta</taxon>
        <taxon>Tracheophyta</taxon>
        <taxon>Spermatophyta</taxon>
        <taxon>Magnoliopsida</taxon>
        <taxon>eudicotyledons</taxon>
        <taxon>Gunneridae</taxon>
        <taxon>Pentapetalae</taxon>
        <taxon>asterids</taxon>
        <taxon>campanulids</taxon>
        <taxon>Asterales</taxon>
        <taxon>Asteraceae</taxon>
        <taxon>Asteroideae</taxon>
        <taxon>Anthemideae</taxon>
        <taxon>Artemisiinae</taxon>
        <taxon>Artemisia</taxon>
    </lineage>
</organism>
<dbReference type="STRING" id="35608.A0A2U1Q1J5"/>
<dbReference type="SUPFAM" id="SSF54518">
    <property type="entry name" value="Tubby C-terminal domain-like"/>
    <property type="match status" value="1"/>
</dbReference>
<accession>A0A2U1Q1J5</accession>
<comment type="similarity">
    <text evidence="1">Belongs to the LOR family.</text>
</comment>
<reference evidence="2 3" key="1">
    <citation type="journal article" date="2018" name="Mol. Plant">
        <title>The genome of Artemisia annua provides insight into the evolution of Asteraceae family and artemisinin biosynthesis.</title>
        <authorList>
            <person name="Shen Q."/>
            <person name="Zhang L."/>
            <person name="Liao Z."/>
            <person name="Wang S."/>
            <person name="Yan T."/>
            <person name="Shi P."/>
            <person name="Liu M."/>
            <person name="Fu X."/>
            <person name="Pan Q."/>
            <person name="Wang Y."/>
            <person name="Lv Z."/>
            <person name="Lu X."/>
            <person name="Zhang F."/>
            <person name="Jiang W."/>
            <person name="Ma Y."/>
            <person name="Chen M."/>
            <person name="Hao X."/>
            <person name="Li L."/>
            <person name="Tang Y."/>
            <person name="Lv G."/>
            <person name="Zhou Y."/>
            <person name="Sun X."/>
            <person name="Brodelius P.E."/>
            <person name="Rose J.K.C."/>
            <person name="Tang K."/>
        </authorList>
    </citation>
    <scope>NUCLEOTIDE SEQUENCE [LARGE SCALE GENOMIC DNA]</scope>
    <source>
        <strain evidence="3">cv. Huhao1</strain>
        <tissue evidence="2">Leaf</tissue>
    </source>
</reference>
<gene>
    <name evidence="2" type="ORF">CTI12_AA088150</name>
</gene>